<dbReference type="EMBL" id="BSFF01000010">
    <property type="protein sequence ID" value="GLK57800.1"/>
    <property type="molecule type" value="Genomic_DNA"/>
</dbReference>
<keyword evidence="3" id="KW-1185">Reference proteome</keyword>
<evidence type="ECO:0000313" key="1">
    <source>
        <dbReference type="EMBL" id="GLK57800.1"/>
    </source>
</evidence>
<reference evidence="2 3" key="2">
    <citation type="submission" date="2021-01" db="EMBL/GenBank/DDBJ databases">
        <title>Genomic Encyclopedia of Type Strains, Phase IV (KMG-IV): sequencing the most valuable type-strain genomes for metagenomic binning, comparative biology and taxonomic classification.</title>
        <authorList>
            <person name="Goeker M."/>
        </authorList>
    </citation>
    <scope>NUCLEOTIDE SEQUENCE [LARGE SCALE GENOMIC DNA]</scope>
    <source>
        <strain evidence="2 3">DSM 6130</strain>
    </source>
</reference>
<evidence type="ECO:0000313" key="2">
    <source>
        <dbReference type="EMBL" id="MBM7852989.1"/>
    </source>
</evidence>
<dbReference type="AlphaFoldDB" id="A0A9W6IYT8"/>
<dbReference type="PANTHER" id="PTHR39337">
    <property type="entry name" value="BLR5642 PROTEIN"/>
    <property type="match status" value="1"/>
</dbReference>
<accession>A0A9W6IYT8</accession>
<reference evidence="1" key="3">
    <citation type="submission" date="2023-01" db="EMBL/GenBank/DDBJ databases">
        <authorList>
            <person name="Sun Q."/>
            <person name="Evtushenko L."/>
        </authorList>
    </citation>
    <scope>NUCLEOTIDE SEQUENCE</scope>
    <source>
        <strain evidence="1">VKM B-1606</strain>
    </source>
</reference>
<dbReference type="Pfam" id="PF04343">
    <property type="entry name" value="DUF488"/>
    <property type="match status" value="1"/>
</dbReference>
<dbReference type="Proteomes" id="UP001143400">
    <property type="component" value="Unassembled WGS sequence"/>
</dbReference>
<comment type="caution">
    <text evidence="1">The sequence shown here is derived from an EMBL/GenBank/DDBJ whole genome shotgun (WGS) entry which is preliminary data.</text>
</comment>
<dbReference type="Proteomes" id="UP000758856">
    <property type="component" value="Unassembled WGS sequence"/>
</dbReference>
<name>A0A9W6IYT8_9HYPH</name>
<proteinExistence type="predicted"/>
<gene>
    <name evidence="1" type="ORF">GCM10008170_38200</name>
    <name evidence="2" type="ORF">JOD31_003240</name>
</gene>
<protein>
    <submittedName>
        <fullName evidence="2">Uncharacterized protein (DUF488 family)</fullName>
    </submittedName>
</protein>
<evidence type="ECO:0000313" key="4">
    <source>
        <dbReference type="Proteomes" id="UP001143400"/>
    </source>
</evidence>
<organism evidence="1 4">
    <name type="scientific">Methylopila capsulata</name>
    <dbReference type="NCBI Taxonomy" id="61654"/>
    <lineage>
        <taxon>Bacteria</taxon>
        <taxon>Pseudomonadati</taxon>
        <taxon>Pseudomonadota</taxon>
        <taxon>Alphaproteobacteria</taxon>
        <taxon>Hyphomicrobiales</taxon>
        <taxon>Methylopilaceae</taxon>
        <taxon>Methylopila</taxon>
    </lineage>
</organism>
<dbReference type="InterPro" id="IPR014519">
    <property type="entry name" value="UCP024492"/>
</dbReference>
<evidence type="ECO:0000313" key="3">
    <source>
        <dbReference type="Proteomes" id="UP000758856"/>
    </source>
</evidence>
<sequence length="156" mass="17091">MTELFTVGYESATPASLADALVEAGVQTLVDVRAVANSRRPGFSKRALAAEVEERGLSYLHLRALGTPADGRAAARSGRHAEMRRIFEAHLVTEPAQEELAALTALAATGRKLCLLCFEREPEHCHRLMIAERVEQRLPEVEISHIHPLTAAFLGR</sequence>
<dbReference type="PANTHER" id="PTHR39337:SF1">
    <property type="entry name" value="BLR5642 PROTEIN"/>
    <property type="match status" value="1"/>
</dbReference>
<dbReference type="InterPro" id="IPR007438">
    <property type="entry name" value="DUF488"/>
</dbReference>
<dbReference type="RefSeq" id="WP_204951460.1">
    <property type="nucleotide sequence ID" value="NZ_BSFF01000010.1"/>
</dbReference>
<dbReference type="EMBL" id="JAFBCY010000004">
    <property type="protein sequence ID" value="MBM7852989.1"/>
    <property type="molecule type" value="Genomic_DNA"/>
</dbReference>
<reference evidence="1" key="1">
    <citation type="journal article" date="2014" name="Int. J. Syst. Evol. Microbiol.">
        <title>Complete genome sequence of Corynebacterium casei LMG S-19264T (=DSM 44701T), isolated from a smear-ripened cheese.</title>
        <authorList>
            <consortium name="US DOE Joint Genome Institute (JGI-PGF)"/>
            <person name="Walter F."/>
            <person name="Albersmeier A."/>
            <person name="Kalinowski J."/>
            <person name="Ruckert C."/>
        </authorList>
    </citation>
    <scope>NUCLEOTIDE SEQUENCE</scope>
    <source>
        <strain evidence="1">VKM B-1606</strain>
    </source>
</reference>
<dbReference type="PIRSF" id="PIRSF024492">
    <property type="entry name" value="UCP024492"/>
    <property type="match status" value="1"/>
</dbReference>